<dbReference type="PANTHER" id="PTHR11908:SF132">
    <property type="entry name" value="ALDEHYDE OXIDASE 1-RELATED"/>
    <property type="match status" value="1"/>
</dbReference>
<dbReference type="PANTHER" id="PTHR11908">
    <property type="entry name" value="XANTHINE DEHYDROGENASE"/>
    <property type="match status" value="1"/>
</dbReference>
<dbReference type="InterPro" id="IPR006058">
    <property type="entry name" value="2Fe2S_fd_BS"/>
</dbReference>
<evidence type="ECO:0000256" key="6">
    <source>
        <dbReference type="SAM" id="MobiDB-lite"/>
    </source>
</evidence>
<dbReference type="PROSITE" id="PS51085">
    <property type="entry name" value="2FE2S_FER_2"/>
    <property type="match status" value="1"/>
</dbReference>
<dbReference type="InterPro" id="IPR036856">
    <property type="entry name" value="Ald_Oxase/Xan_DH_a/b_sf"/>
</dbReference>
<dbReference type="Gene3D" id="3.90.1170.50">
    <property type="entry name" value="Aldehyde oxidase/xanthine dehydrogenase, a/b hammerhead"/>
    <property type="match status" value="1"/>
</dbReference>
<dbReference type="InterPro" id="IPR037165">
    <property type="entry name" value="AldOxase/xan_DH_Mopterin-bd_sf"/>
</dbReference>
<gene>
    <name evidence="8" type="ORF">J2T23_003977</name>
</gene>
<dbReference type="Gene3D" id="3.10.20.30">
    <property type="match status" value="1"/>
</dbReference>
<dbReference type="Pfam" id="PF01799">
    <property type="entry name" value="Fer2_2"/>
    <property type="match status" value="1"/>
</dbReference>
<keyword evidence="3" id="KW-0479">Metal-binding</keyword>
<dbReference type="InterPro" id="IPR012675">
    <property type="entry name" value="Beta-grasp_dom_sf"/>
</dbReference>
<evidence type="ECO:0000256" key="1">
    <source>
        <dbReference type="ARBA" id="ARBA00006849"/>
    </source>
</evidence>
<dbReference type="RefSeq" id="WP_307362872.1">
    <property type="nucleotide sequence ID" value="NZ_JAUSTB010000025.1"/>
</dbReference>
<dbReference type="SUPFAM" id="SSF56003">
    <property type="entry name" value="Molybdenum cofactor-binding domain"/>
    <property type="match status" value="1"/>
</dbReference>
<dbReference type="GO" id="GO:0016491">
    <property type="term" value="F:oxidoreductase activity"/>
    <property type="evidence" value="ECO:0007669"/>
    <property type="project" value="UniProtKB-KW"/>
</dbReference>
<organism evidence="8 9">
    <name type="scientific">Pseudarthrobacter niigatensis</name>
    <dbReference type="NCBI Taxonomy" id="369935"/>
    <lineage>
        <taxon>Bacteria</taxon>
        <taxon>Bacillati</taxon>
        <taxon>Actinomycetota</taxon>
        <taxon>Actinomycetes</taxon>
        <taxon>Micrococcales</taxon>
        <taxon>Micrococcaceae</taxon>
        <taxon>Pseudarthrobacter</taxon>
    </lineage>
</organism>
<evidence type="ECO:0000256" key="2">
    <source>
        <dbReference type="ARBA" id="ARBA00022505"/>
    </source>
</evidence>
<sequence length="944" mass="99632">MSIEINGTPAGADPRPGQCLRTFLREQGNTGVKKGCDGGDCGACTVHVDGTPVHSCIYPAVRAEGHSVTTIEGLAAAAGGPEGQLHPVQQQFMERQGFQCGFCTAGMVMTAATFDEKQKENLPRSLKGNLCRCTGYRAIGDAVCGHPGHPDPDGPGSGIAGEGQPDPVQGRLGDDVPAPASRAVVTGAARYTLDLPRDQQQALLHLKILRSPHAHARVVSIDADAALKIPGVVAVFTHADAPEQLFSTAQHELFTDDPDDTRVLDDVVRFIGQRVAAVVAESVGAAEAGVRALTVDYEEFPAVFSPQEALLPGAPLVHGDKDGRASRIARPDGNVVAELHSELGSVADGFAAADFIHEQTYQTQRVQHVALETHAAIASVDDEGRLQVRTSSQVPFLVRRTLCRVFGLPEDKVHVVAGRVGGGFGGKQEVLTEDLVALAALKLQRPVQLELTRAEQFTATTTRHPFTIKLKAGASREGRLTALELDVVTNTGAYGNHGPGVMFHGCGESLAVYNCANKKVDAHSVYTHTVPSGAFRGYGLSQMIFAIESAMDELAAGIGMDPLEFRRRNMVREGDHMLSTRPDPEEDVHYGSYGLDQCLNLVRDALNRGKARYRDAGLADLGPDWMVGEGAALSMIDTVPPRGHFAHSHVRLLPDGTYQADVGTAEFGNGTTTVHAQLAATALSTEASRVGVRQSDTDLVEHDTGAFGSAGTVVAGKATLAAAEELAVRIRAFAAGIRQTQASACVLEGGAVVVDGTPVALAELAQAAADAGVELAAEGRWGGTPRSVAFNVHGFRVAVNRGTGELKILQSVQAADAGVVVNPRQCRGQIEGGIAQALGATLYEEVVVDDAGKVTTDILRQYHIPTFADVPRSEVYFADTNDKMGPLGAKSMSESPFNPVAPALANAIRNATGVRFASLPIARDRLYLGLKEAGLVRRLDHVPT</sequence>
<feature type="domain" description="2Fe-2S ferredoxin-type" evidence="7">
    <location>
        <begin position="1"/>
        <end position="74"/>
    </location>
</feature>
<dbReference type="GO" id="GO:0005506">
    <property type="term" value="F:iron ion binding"/>
    <property type="evidence" value="ECO:0007669"/>
    <property type="project" value="InterPro"/>
</dbReference>
<reference evidence="8 9" key="1">
    <citation type="submission" date="2023-07" db="EMBL/GenBank/DDBJ databases">
        <title>Sorghum-associated microbial communities from plants grown in Nebraska, USA.</title>
        <authorList>
            <person name="Schachtman D."/>
        </authorList>
    </citation>
    <scope>NUCLEOTIDE SEQUENCE [LARGE SCALE GENOMIC DNA]</scope>
    <source>
        <strain evidence="8 9">DS1001</strain>
    </source>
</reference>
<dbReference type="Pfam" id="PF01315">
    <property type="entry name" value="Ald_Xan_dh_C"/>
    <property type="match status" value="1"/>
</dbReference>
<feature type="region of interest" description="Disordered" evidence="6">
    <location>
        <begin position="144"/>
        <end position="174"/>
    </location>
</feature>
<comment type="caution">
    <text evidence="8">The sequence shown here is derived from an EMBL/GenBank/DDBJ whole genome shotgun (WGS) entry which is preliminary data.</text>
</comment>
<evidence type="ECO:0000259" key="7">
    <source>
        <dbReference type="PROSITE" id="PS51085"/>
    </source>
</evidence>
<dbReference type="PROSITE" id="PS00197">
    <property type="entry name" value="2FE2S_FER_1"/>
    <property type="match status" value="1"/>
</dbReference>
<dbReference type="GO" id="GO:0051537">
    <property type="term" value="F:2 iron, 2 sulfur cluster binding"/>
    <property type="evidence" value="ECO:0007669"/>
    <property type="project" value="InterPro"/>
</dbReference>
<dbReference type="AlphaFoldDB" id="A0AAJ1WIY0"/>
<evidence type="ECO:0000313" key="9">
    <source>
        <dbReference type="Proteomes" id="UP001239267"/>
    </source>
</evidence>
<accession>A0AAJ1WIY0</accession>
<dbReference type="InterPro" id="IPR008274">
    <property type="entry name" value="AldOxase/xan_DH_MoCoBD1"/>
</dbReference>
<keyword evidence="5" id="KW-0408">Iron</keyword>
<dbReference type="Pfam" id="PF02738">
    <property type="entry name" value="MoCoBD_1"/>
    <property type="match status" value="1"/>
</dbReference>
<dbReference type="Pfam" id="PF20256">
    <property type="entry name" value="MoCoBD_2"/>
    <property type="match status" value="1"/>
</dbReference>
<evidence type="ECO:0000256" key="3">
    <source>
        <dbReference type="ARBA" id="ARBA00022723"/>
    </source>
</evidence>
<dbReference type="InterPro" id="IPR002888">
    <property type="entry name" value="2Fe-2S-bd"/>
</dbReference>
<dbReference type="Gene3D" id="3.30.365.10">
    <property type="entry name" value="Aldehyde oxidase/xanthine dehydrogenase, molybdopterin binding domain"/>
    <property type="match status" value="4"/>
</dbReference>
<dbReference type="InterPro" id="IPR046867">
    <property type="entry name" value="AldOxase/xan_DH_MoCoBD2"/>
</dbReference>
<dbReference type="InterPro" id="IPR036010">
    <property type="entry name" value="2Fe-2S_ferredoxin-like_sf"/>
</dbReference>
<evidence type="ECO:0000313" key="8">
    <source>
        <dbReference type="EMBL" id="MDQ0148048.1"/>
    </source>
</evidence>
<dbReference type="InterPro" id="IPR000674">
    <property type="entry name" value="Ald_Oxase/Xan_DH_a/b"/>
</dbReference>
<keyword evidence="4" id="KW-0560">Oxidoreductase</keyword>
<name>A0AAJ1WIY0_9MICC</name>
<dbReference type="SUPFAM" id="SSF54292">
    <property type="entry name" value="2Fe-2S ferredoxin-like"/>
    <property type="match status" value="1"/>
</dbReference>
<dbReference type="Gene3D" id="1.10.150.120">
    <property type="entry name" value="[2Fe-2S]-binding domain"/>
    <property type="match status" value="1"/>
</dbReference>
<dbReference type="InterPro" id="IPR001041">
    <property type="entry name" value="2Fe-2S_ferredoxin-type"/>
</dbReference>
<dbReference type="InterPro" id="IPR016208">
    <property type="entry name" value="Ald_Oxase/xanthine_DH-like"/>
</dbReference>
<dbReference type="EMBL" id="JAUSTB010000025">
    <property type="protein sequence ID" value="MDQ0148048.1"/>
    <property type="molecule type" value="Genomic_DNA"/>
</dbReference>
<dbReference type="SMART" id="SM01008">
    <property type="entry name" value="Ald_Xan_dh_C"/>
    <property type="match status" value="1"/>
</dbReference>
<comment type="similarity">
    <text evidence="1">Belongs to the xanthine dehydrogenase family.</text>
</comment>
<dbReference type="CDD" id="cd00207">
    <property type="entry name" value="fer2"/>
    <property type="match status" value="1"/>
</dbReference>
<dbReference type="SUPFAM" id="SSF47741">
    <property type="entry name" value="CO dehydrogenase ISP C-domain like"/>
    <property type="match status" value="1"/>
</dbReference>
<protein>
    <submittedName>
        <fullName evidence="8">CO/xanthine dehydrogenase Mo-binding subunit/aerobic-type carbon monoxide dehydrogenase small subunit (CoxS/CutS family)</fullName>
    </submittedName>
</protein>
<evidence type="ECO:0000256" key="5">
    <source>
        <dbReference type="ARBA" id="ARBA00023004"/>
    </source>
</evidence>
<evidence type="ECO:0000256" key="4">
    <source>
        <dbReference type="ARBA" id="ARBA00023002"/>
    </source>
</evidence>
<keyword evidence="9" id="KW-1185">Reference proteome</keyword>
<dbReference type="SUPFAM" id="SSF54665">
    <property type="entry name" value="CO dehydrogenase molybdoprotein N-domain-like"/>
    <property type="match status" value="1"/>
</dbReference>
<proteinExistence type="inferred from homology"/>
<dbReference type="Pfam" id="PF00111">
    <property type="entry name" value="Fer2"/>
    <property type="match status" value="1"/>
</dbReference>
<dbReference type="InterPro" id="IPR036884">
    <property type="entry name" value="2Fe-2S-bd_dom_sf"/>
</dbReference>
<dbReference type="Proteomes" id="UP001239267">
    <property type="component" value="Unassembled WGS sequence"/>
</dbReference>
<keyword evidence="2" id="KW-0500">Molybdenum</keyword>